<keyword evidence="1" id="KW-0472">Membrane</keyword>
<evidence type="ECO:0000313" key="2">
    <source>
        <dbReference type="EMBL" id="GFJ77076.1"/>
    </source>
</evidence>
<dbReference type="AlphaFoldDB" id="A0A6V8K505"/>
<evidence type="ECO:0008006" key="4">
    <source>
        <dbReference type="Google" id="ProtNLM"/>
    </source>
</evidence>
<sequence>MVPLLALWPAAPAAAHGGPLVLDAAGDGASGVTVRATYKKDGHPVDDQVLRLVLNATADGGRKVGPVQLNPSNEGQGFYTTGAVLTPGKWTITVTSPEPNPGKAEVTVEARVAQTAPPPEADPSQDASGGAWRWWVAGGAVLLGLLIALVLFSRQRTPTASAR</sequence>
<accession>A0A6V8K505</accession>
<dbReference type="EMBL" id="BLPF01000001">
    <property type="protein sequence ID" value="GFJ77076.1"/>
    <property type="molecule type" value="Genomic_DNA"/>
</dbReference>
<proteinExistence type="predicted"/>
<keyword evidence="3" id="KW-1185">Reference proteome</keyword>
<comment type="caution">
    <text evidence="2">The sequence shown here is derived from an EMBL/GenBank/DDBJ whole genome shotgun (WGS) entry which is preliminary data.</text>
</comment>
<organism evidence="2 3">
    <name type="scientific">Phytohabitans houttuyneae</name>
    <dbReference type="NCBI Taxonomy" id="1076126"/>
    <lineage>
        <taxon>Bacteria</taxon>
        <taxon>Bacillati</taxon>
        <taxon>Actinomycetota</taxon>
        <taxon>Actinomycetes</taxon>
        <taxon>Micromonosporales</taxon>
        <taxon>Micromonosporaceae</taxon>
    </lineage>
</organism>
<name>A0A6V8K505_9ACTN</name>
<keyword evidence="1" id="KW-1133">Transmembrane helix</keyword>
<reference evidence="2 3" key="1">
    <citation type="submission" date="2020-03" db="EMBL/GenBank/DDBJ databases">
        <title>Whole genome shotgun sequence of Phytohabitans houttuyneae NBRC 108639.</title>
        <authorList>
            <person name="Komaki H."/>
            <person name="Tamura T."/>
        </authorList>
    </citation>
    <scope>NUCLEOTIDE SEQUENCE [LARGE SCALE GENOMIC DNA]</scope>
    <source>
        <strain evidence="2 3">NBRC 108639</strain>
    </source>
</reference>
<keyword evidence="1" id="KW-0812">Transmembrane</keyword>
<gene>
    <name evidence="2" type="ORF">Phou_012560</name>
</gene>
<dbReference type="Proteomes" id="UP000482800">
    <property type="component" value="Unassembled WGS sequence"/>
</dbReference>
<evidence type="ECO:0000313" key="3">
    <source>
        <dbReference type="Proteomes" id="UP000482800"/>
    </source>
</evidence>
<reference evidence="2 3" key="2">
    <citation type="submission" date="2020-03" db="EMBL/GenBank/DDBJ databases">
        <authorList>
            <person name="Ichikawa N."/>
            <person name="Kimura A."/>
            <person name="Kitahashi Y."/>
            <person name="Uohara A."/>
        </authorList>
    </citation>
    <scope>NUCLEOTIDE SEQUENCE [LARGE SCALE GENOMIC DNA]</scope>
    <source>
        <strain evidence="2 3">NBRC 108639</strain>
    </source>
</reference>
<evidence type="ECO:0000256" key="1">
    <source>
        <dbReference type="SAM" id="Phobius"/>
    </source>
</evidence>
<protein>
    <recommendedName>
        <fullName evidence="4">YtkA-like domain-containing protein</fullName>
    </recommendedName>
</protein>
<feature type="transmembrane region" description="Helical" evidence="1">
    <location>
        <begin position="132"/>
        <end position="153"/>
    </location>
</feature>